<dbReference type="PRINTS" id="PR00723">
    <property type="entry name" value="SUBTILISIN"/>
</dbReference>
<keyword evidence="3 5" id="KW-0378">Hydrolase</keyword>
<evidence type="ECO:0000256" key="1">
    <source>
        <dbReference type="ARBA" id="ARBA00011073"/>
    </source>
</evidence>
<dbReference type="InterPro" id="IPR036852">
    <property type="entry name" value="Peptidase_S8/S53_dom_sf"/>
</dbReference>
<dbReference type="GO" id="GO:0004252">
    <property type="term" value="F:serine-type endopeptidase activity"/>
    <property type="evidence" value="ECO:0007669"/>
    <property type="project" value="UniProtKB-UniRule"/>
</dbReference>
<dbReference type="Pfam" id="PF05922">
    <property type="entry name" value="Inhibitor_I9"/>
    <property type="match status" value="1"/>
</dbReference>
<sequence length="429" mass="44635">MRFSAILAATVALLAIPVLGSPAGTLIDIKKHNGEIKEGSYIVTLKSNISKTTHLKWLSQHIDKDNITHPGWDRRILNGFAGTFSTKTLNMLRSSPDVESISEDGIMTIQATQKDAPWGLARISRDKKLANQDPNALNFTYKYPTNAGSGVDIYIIDTGIFTGHSDFGGRARWGATFGGYKDADGNGHGTHVAGTAAGTRFGVAKSANLIAVKVLSDRACVIPDAGSSVSQYLYPTVIDGNADGIALQTWPEFGHVRISGMNFVLTSATTSGRPSIASMSLGGIVADAIDDAVAALTNAGIHVTVSAGNNDVDAANQSPARAPSAVTVGATTIADAKAEISNYGAVVDIWAPGENIISAWIGSETAMHNISGTSMATPHVAGLIASYISSVGNKSPAEMSAFVKDQSIKGAISGIPSGTINALARQLRT</sequence>
<keyword evidence="4 5" id="KW-0720">Serine protease</keyword>
<name>A0AAD5YDS2_9APHY</name>
<dbReference type="GO" id="GO:0005615">
    <property type="term" value="C:extracellular space"/>
    <property type="evidence" value="ECO:0007669"/>
    <property type="project" value="TreeGrafter"/>
</dbReference>
<feature type="active site" description="Charge relay system" evidence="5">
    <location>
        <position position="157"/>
    </location>
</feature>
<comment type="caution">
    <text evidence="10">The sequence shown here is derived from an EMBL/GenBank/DDBJ whole genome shotgun (WGS) entry which is preliminary data.</text>
</comment>
<dbReference type="PROSITE" id="PS51892">
    <property type="entry name" value="SUBTILASE"/>
    <property type="match status" value="1"/>
</dbReference>
<dbReference type="Proteomes" id="UP001212997">
    <property type="component" value="Unassembled WGS sequence"/>
</dbReference>
<dbReference type="InterPro" id="IPR000209">
    <property type="entry name" value="Peptidase_S8/S53_dom"/>
</dbReference>
<dbReference type="InterPro" id="IPR010259">
    <property type="entry name" value="S8pro/Inhibitor_I9"/>
</dbReference>
<dbReference type="GO" id="GO:0006508">
    <property type="term" value="P:proteolysis"/>
    <property type="evidence" value="ECO:0007669"/>
    <property type="project" value="UniProtKB-KW"/>
</dbReference>
<dbReference type="InterPro" id="IPR023827">
    <property type="entry name" value="Peptidase_S8_Asp-AS"/>
</dbReference>
<dbReference type="AlphaFoldDB" id="A0AAD5YDS2"/>
<dbReference type="InterPro" id="IPR022398">
    <property type="entry name" value="Peptidase_S8_His-AS"/>
</dbReference>
<dbReference type="InterPro" id="IPR015500">
    <property type="entry name" value="Peptidase_S8_subtilisin-rel"/>
</dbReference>
<evidence type="ECO:0000256" key="5">
    <source>
        <dbReference type="PROSITE-ProRule" id="PRU01240"/>
    </source>
</evidence>
<dbReference type="EMBL" id="JANAWD010000402">
    <property type="protein sequence ID" value="KAJ3480012.1"/>
    <property type="molecule type" value="Genomic_DNA"/>
</dbReference>
<dbReference type="InterPro" id="IPR034193">
    <property type="entry name" value="PCSK9_ProteinaseK-like"/>
</dbReference>
<feature type="signal peptide" evidence="7">
    <location>
        <begin position="1"/>
        <end position="20"/>
    </location>
</feature>
<evidence type="ECO:0000256" key="7">
    <source>
        <dbReference type="SAM" id="SignalP"/>
    </source>
</evidence>
<dbReference type="PANTHER" id="PTHR43806:SF11">
    <property type="entry name" value="CEREVISIN-RELATED"/>
    <property type="match status" value="1"/>
</dbReference>
<keyword evidence="7" id="KW-0732">Signal</keyword>
<feature type="active site" description="Charge relay system" evidence="5">
    <location>
        <position position="374"/>
    </location>
</feature>
<dbReference type="InterPro" id="IPR023828">
    <property type="entry name" value="Peptidase_S8_Ser-AS"/>
</dbReference>
<keyword evidence="2 5" id="KW-0645">Protease</keyword>
<evidence type="ECO:0000256" key="6">
    <source>
        <dbReference type="RuleBase" id="RU003355"/>
    </source>
</evidence>
<accession>A0AAD5YDS2</accession>
<dbReference type="Pfam" id="PF00082">
    <property type="entry name" value="Peptidase_S8"/>
    <property type="match status" value="1"/>
</dbReference>
<dbReference type="PROSITE" id="PS00136">
    <property type="entry name" value="SUBTILASE_ASP"/>
    <property type="match status" value="1"/>
</dbReference>
<evidence type="ECO:0000313" key="10">
    <source>
        <dbReference type="EMBL" id="KAJ3480012.1"/>
    </source>
</evidence>
<reference evidence="10" key="1">
    <citation type="submission" date="2022-07" db="EMBL/GenBank/DDBJ databases">
        <title>Genome Sequence of Physisporinus lineatus.</title>
        <authorList>
            <person name="Buettner E."/>
        </authorList>
    </citation>
    <scope>NUCLEOTIDE SEQUENCE</scope>
    <source>
        <strain evidence="10">VT162</strain>
    </source>
</reference>
<protein>
    <recommendedName>
        <fullName evidence="12">Serine protease</fullName>
    </recommendedName>
</protein>
<evidence type="ECO:0000256" key="3">
    <source>
        <dbReference type="ARBA" id="ARBA00022801"/>
    </source>
</evidence>
<proteinExistence type="inferred from homology"/>
<dbReference type="Gene3D" id="3.30.70.80">
    <property type="entry name" value="Peptidase S8 propeptide/proteinase inhibitor I9"/>
    <property type="match status" value="1"/>
</dbReference>
<dbReference type="FunFam" id="3.40.50.200:FF:000007">
    <property type="entry name" value="Subtilisin-like serine protease"/>
    <property type="match status" value="1"/>
</dbReference>
<dbReference type="CDD" id="cd04077">
    <property type="entry name" value="Peptidases_S8_PCSK9_ProteinaseK_like"/>
    <property type="match status" value="1"/>
</dbReference>
<dbReference type="InterPro" id="IPR037045">
    <property type="entry name" value="S8pro/Inhibitor_I9_sf"/>
</dbReference>
<dbReference type="PANTHER" id="PTHR43806">
    <property type="entry name" value="PEPTIDASE S8"/>
    <property type="match status" value="1"/>
</dbReference>
<feature type="active site" description="Charge relay system" evidence="5">
    <location>
        <position position="188"/>
    </location>
</feature>
<evidence type="ECO:0000313" key="11">
    <source>
        <dbReference type="Proteomes" id="UP001212997"/>
    </source>
</evidence>
<dbReference type="PROSITE" id="PS00137">
    <property type="entry name" value="SUBTILASE_HIS"/>
    <property type="match status" value="1"/>
</dbReference>
<feature type="chain" id="PRO_5042146303" description="Serine protease" evidence="7">
    <location>
        <begin position="21"/>
        <end position="429"/>
    </location>
</feature>
<evidence type="ECO:0008006" key="12">
    <source>
        <dbReference type="Google" id="ProtNLM"/>
    </source>
</evidence>
<comment type="similarity">
    <text evidence="1 5 6">Belongs to the peptidase S8 family.</text>
</comment>
<evidence type="ECO:0000256" key="2">
    <source>
        <dbReference type="ARBA" id="ARBA00022670"/>
    </source>
</evidence>
<keyword evidence="11" id="KW-1185">Reference proteome</keyword>
<evidence type="ECO:0000259" key="9">
    <source>
        <dbReference type="Pfam" id="PF05922"/>
    </source>
</evidence>
<dbReference type="PROSITE" id="PS00138">
    <property type="entry name" value="SUBTILASE_SER"/>
    <property type="match status" value="1"/>
</dbReference>
<evidence type="ECO:0000259" key="8">
    <source>
        <dbReference type="Pfam" id="PF00082"/>
    </source>
</evidence>
<dbReference type="SUPFAM" id="SSF52743">
    <property type="entry name" value="Subtilisin-like"/>
    <property type="match status" value="1"/>
</dbReference>
<dbReference type="InterPro" id="IPR050131">
    <property type="entry name" value="Peptidase_S8_subtilisin-like"/>
</dbReference>
<feature type="domain" description="Inhibitor I9" evidence="9">
    <location>
        <begin position="40"/>
        <end position="109"/>
    </location>
</feature>
<evidence type="ECO:0000256" key="4">
    <source>
        <dbReference type="ARBA" id="ARBA00022825"/>
    </source>
</evidence>
<organism evidence="10 11">
    <name type="scientific">Meripilus lineatus</name>
    <dbReference type="NCBI Taxonomy" id="2056292"/>
    <lineage>
        <taxon>Eukaryota</taxon>
        <taxon>Fungi</taxon>
        <taxon>Dikarya</taxon>
        <taxon>Basidiomycota</taxon>
        <taxon>Agaricomycotina</taxon>
        <taxon>Agaricomycetes</taxon>
        <taxon>Polyporales</taxon>
        <taxon>Meripilaceae</taxon>
        <taxon>Meripilus</taxon>
    </lineage>
</organism>
<dbReference type="Gene3D" id="3.40.50.200">
    <property type="entry name" value="Peptidase S8/S53 domain"/>
    <property type="match status" value="1"/>
</dbReference>
<feature type="domain" description="Peptidase S8/S53" evidence="8">
    <location>
        <begin position="148"/>
        <end position="407"/>
    </location>
</feature>
<gene>
    <name evidence="10" type="ORF">NLI96_g8665</name>
</gene>